<gene>
    <name evidence="1" type="ORF">LOK49_LG06G03503</name>
</gene>
<dbReference type="EMBL" id="CM045762">
    <property type="protein sequence ID" value="KAI8009830.1"/>
    <property type="molecule type" value="Genomic_DNA"/>
</dbReference>
<protein>
    <submittedName>
        <fullName evidence="1">DNA polymerase eta</fullName>
    </submittedName>
</protein>
<evidence type="ECO:0000313" key="1">
    <source>
        <dbReference type="EMBL" id="KAI8009830.1"/>
    </source>
</evidence>
<evidence type="ECO:0000313" key="2">
    <source>
        <dbReference type="Proteomes" id="UP001060215"/>
    </source>
</evidence>
<sequence length="361" mass="40110">MSSVIKKFFIASMFMWVAPIAILYGFNHNLFLGASMLRIRCIVGCISAAWAAAAALDVDLCGRKNRLLCCLWICYAASECFGSTQLSSHSIMLLSGFLAVISMNVVIAFYICMVMKEPSDKHEPDPKFLTNAKASLRQNRPNEDEDSSQTRKKEDYLILGTTSLKGQLSSSLDFVPKHQVIIQIGHRKAEDGSDHKDNVREWLHRSDADHHDKLLACGALIVAELRMQVLKETEFTCSTGITHNKMLAKLVSGMNKPAQQTVVPFMKQLGGKLGSSLQIDLDAYLDVTSDSIFFLKFRTWLWNIAKGISEEEVEGRLLPKSHGSGKTFLSPRALKKIASFRLGIDARCGFLTILSSLSKLN</sequence>
<proteinExistence type="predicted"/>
<name>A0ACC0H9H4_9ERIC</name>
<accession>A0ACC0H9H4</accession>
<dbReference type="Proteomes" id="UP001060215">
    <property type="component" value="Chromosome 5"/>
</dbReference>
<keyword evidence="2" id="KW-1185">Reference proteome</keyword>
<reference evidence="1 2" key="1">
    <citation type="journal article" date="2022" name="Plant J.">
        <title>Chromosome-level genome of Camellia lanceoleosa provides a valuable resource for understanding genome evolution and self-incompatibility.</title>
        <authorList>
            <person name="Gong W."/>
            <person name="Xiao S."/>
            <person name="Wang L."/>
            <person name="Liao Z."/>
            <person name="Chang Y."/>
            <person name="Mo W."/>
            <person name="Hu G."/>
            <person name="Li W."/>
            <person name="Zhao G."/>
            <person name="Zhu H."/>
            <person name="Hu X."/>
            <person name="Ji K."/>
            <person name="Xiang X."/>
            <person name="Song Q."/>
            <person name="Yuan D."/>
            <person name="Jin S."/>
            <person name="Zhang L."/>
        </authorList>
    </citation>
    <scope>NUCLEOTIDE SEQUENCE [LARGE SCALE GENOMIC DNA]</scope>
    <source>
        <strain evidence="1">SQ_2022a</strain>
    </source>
</reference>
<comment type="caution">
    <text evidence="1">The sequence shown here is derived from an EMBL/GenBank/DDBJ whole genome shotgun (WGS) entry which is preliminary data.</text>
</comment>
<organism evidence="1 2">
    <name type="scientific">Camellia lanceoleosa</name>
    <dbReference type="NCBI Taxonomy" id="1840588"/>
    <lineage>
        <taxon>Eukaryota</taxon>
        <taxon>Viridiplantae</taxon>
        <taxon>Streptophyta</taxon>
        <taxon>Embryophyta</taxon>
        <taxon>Tracheophyta</taxon>
        <taxon>Spermatophyta</taxon>
        <taxon>Magnoliopsida</taxon>
        <taxon>eudicotyledons</taxon>
        <taxon>Gunneridae</taxon>
        <taxon>Pentapetalae</taxon>
        <taxon>asterids</taxon>
        <taxon>Ericales</taxon>
        <taxon>Theaceae</taxon>
        <taxon>Camellia</taxon>
    </lineage>
</organism>